<feature type="domain" description="Calcineurin-like phosphoesterase" evidence="2">
    <location>
        <begin position="11"/>
        <end position="207"/>
    </location>
</feature>
<dbReference type="GO" id="GO:0004527">
    <property type="term" value="F:exonuclease activity"/>
    <property type="evidence" value="ECO:0007669"/>
    <property type="project" value="UniProtKB-KW"/>
</dbReference>
<evidence type="ECO:0000256" key="1">
    <source>
        <dbReference type="ARBA" id="ARBA00022801"/>
    </source>
</evidence>
<accession>A0ABU2C3D8</accession>
<dbReference type="RefSeq" id="WP_310370356.1">
    <property type="nucleotide sequence ID" value="NZ_JAVDXT010000001.1"/>
</dbReference>
<dbReference type="Pfam" id="PF00149">
    <property type="entry name" value="Metallophos"/>
    <property type="match status" value="1"/>
</dbReference>
<sequence length="425" mass="45858">MNNVVANPGTFRFLHAADLHIDSPLRGLSRYAGAPVERLRNATRRALENLVDLALAEQVQFVLLAGDLYDRDWPDFHTGLFFREQMVRLGRAQIGVYIVQGNHDAQGTITRELPLPEHVKVFSSRSAETMRIDALGVAIHGRSFPQRAVDEDFVPDYPDAVPGQFNIGMLHTSLTVGGGIHDTYAPTTLPVLKTKGYDYWALGHVHTRDVVCESPRVVFPGNLQGRHANETGPKGCELVTVVGGQMEARFVPLDVVRWHQLQLALDGMDSLAQATQLIAATLADATRGAGDRLHALRVVLTGRSALHGTEAQQPGTLEAAVHAAAQDVAGAELWIEQVQLRLASPIDRARLAQGEDAVAELLRLVDELAADPAALAAWTAKACGDVLHKLPAEAKTDADWSTPAAMQALLLDAEATLLARLGSAA</sequence>
<dbReference type="Gene3D" id="3.60.21.10">
    <property type="match status" value="1"/>
</dbReference>
<proteinExistence type="predicted"/>
<dbReference type="InterPro" id="IPR041796">
    <property type="entry name" value="Mre11_N"/>
</dbReference>
<keyword evidence="3" id="KW-0269">Exonuclease</keyword>
<protein>
    <submittedName>
        <fullName evidence="3">DNA repair exonuclease SbcCD nuclease subunit</fullName>
    </submittedName>
</protein>
<dbReference type="CDD" id="cd00840">
    <property type="entry name" value="MPP_Mre11_N"/>
    <property type="match status" value="1"/>
</dbReference>
<organism evidence="3 4">
    <name type="scientific">Rhodoferax ferrireducens</name>
    <dbReference type="NCBI Taxonomy" id="192843"/>
    <lineage>
        <taxon>Bacteria</taxon>
        <taxon>Pseudomonadati</taxon>
        <taxon>Pseudomonadota</taxon>
        <taxon>Betaproteobacteria</taxon>
        <taxon>Burkholderiales</taxon>
        <taxon>Comamonadaceae</taxon>
        <taxon>Rhodoferax</taxon>
    </lineage>
</organism>
<keyword evidence="3" id="KW-0540">Nuclease</keyword>
<keyword evidence="4" id="KW-1185">Reference proteome</keyword>
<dbReference type="Proteomes" id="UP001180487">
    <property type="component" value="Unassembled WGS sequence"/>
</dbReference>
<name>A0ABU2C3D8_9BURK</name>
<dbReference type="InterPro" id="IPR014576">
    <property type="entry name" value="Pesterase_YhaO"/>
</dbReference>
<dbReference type="EMBL" id="JAVDXT010000001">
    <property type="protein sequence ID" value="MDR7375846.1"/>
    <property type="molecule type" value="Genomic_DNA"/>
</dbReference>
<dbReference type="PANTHER" id="PTHR30337">
    <property type="entry name" value="COMPONENT OF ATP-DEPENDENT DSDNA EXONUCLEASE"/>
    <property type="match status" value="1"/>
</dbReference>
<dbReference type="PIRSF" id="PIRSF033091">
    <property type="entry name" value="Pesterase_YhaO"/>
    <property type="match status" value="1"/>
</dbReference>
<evidence type="ECO:0000313" key="3">
    <source>
        <dbReference type="EMBL" id="MDR7375846.1"/>
    </source>
</evidence>
<reference evidence="3 4" key="1">
    <citation type="submission" date="2023-07" db="EMBL/GenBank/DDBJ databases">
        <title>Sorghum-associated microbial communities from plants grown in Nebraska, USA.</title>
        <authorList>
            <person name="Schachtman D."/>
        </authorList>
    </citation>
    <scope>NUCLEOTIDE SEQUENCE [LARGE SCALE GENOMIC DNA]</scope>
    <source>
        <strain evidence="3 4">BE313</strain>
    </source>
</reference>
<evidence type="ECO:0000259" key="2">
    <source>
        <dbReference type="Pfam" id="PF00149"/>
    </source>
</evidence>
<dbReference type="PANTHER" id="PTHR30337:SF7">
    <property type="entry name" value="PHOSPHOESTERASE"/>
    <property type="match status" value="1"/>
</dbReference>
<evidence type="ECO:0000313" key="4">
    <source>
        <dbReference type="Proteomes" id="UP001180487"/>
    </source>
</evidence>
<comment type="caution">
    <text evidence="3">The sequence shown here is derived from an EMBL/GenBank/DDBJ whole genome shotgun (WGS) entry which is preliminary data.</text>
</comment>
<dbReference type="InterPro" id="IPR050535">
    <property type="entry name" value="DNA_Repair-Maintenance_Comp"/>
</dbReference>
<keyword evidence="1" id="KW-0378">Hydrolase</keyword>
<dbReference type="SUPFAM" id="SSF56300">
    <property type="entry name" value="Metallo-dependent phosphatases"/>
    <property type="match status" value="1"/>
</dbReference>
<dbReference type="InterPro" id="IPR004843">
    <property type="entry name" value="Calcineurin-like_PHP"/>
</dbReference>
<gene>
    <name evidence="3" type="ORF">J2X19_000504</name>
</gene>
<dbReference type="InterPro" id="IPR029052">
    <property type="entry name" value="Metallo-depent_PP-like"/>
</dbReference>